<dbReference type="Pfam" id="PF00294">
    <property type="entry name" value="PfkB"/>
    <property type="match status" value="1"/>
</dbReference>
<dbReference type="RefSeq" id="WP_013739566.1">
    <property type="nucleotide sequence ID" value="NC_015436.1"/>
</dbReference>
<dbReference type="CDD" id="cd01167">
    <property type="entry name" value="bac_FRK"/>
    <property type="match status" value="1"/>
</dbReference>
<dbReference type="EMBL" id="CP002659">
    <property type="protein sequence ID" value="AEC02170.1"/>
    <property type="molecule type" value="Genomic_DNA"/>
</dbReference>
<name>F4GIN6_PARC1</name>
<evidence type="ECO:0000259" key="6">
    <source>
        <dbReference type="Pfam" id="PF00294"/>
    </source>
</evidence>
<evidence type="ECO:0000256" key="5">
    <source>
        <dbReference type="ARBA" id="ARBA00022840"/>
    </source>
</evidence>
<dbReference type="OrthoDB" id="9813569at2"/>
<reference evidence="7 8" key="2">
    <citation type="journal article" date="2012" name="Stand. Genomic Sci.">
        <title>Complete genome sequence of the termite hindgut bacterium Spirochaeta coccoides type strain (SPN1(T)), reclassification in the genus Sphaerochaeta as Sphaerochaeta coccoides comb. nov. and emendations of the family Spirochaetaceae and the genus Sphaerochaeta.</title>
        <authorList>
            <person name="Abt B."/>
            <person name="Han C."/>
            <person name="Scheuner C."/>
            <person name="Lu M."/>
            <person name="Lapidus A."/>
            <person name="Nolan M."/>
            <person name="Lucas S."/>
            <person name="Hammon N."/>
            <person name="Deshpande S."/>
            <person name="Cheng J.F."/>
            <person name="Tapia R."/>
            <person name="Goodwin L.A."/>
            <person name="Pitluck S."/>
            <person name="Liolios K."/>
            <person name="Pagani I."/>
            <person name="Ivanova N."/>
            <person name="Mavromatis K."/>
            <person name="Mikhailova N."/>
            <person name="Huntemann M."/>
            <person name="Pati A."/>
            <person name="Chen A."/>
            <person name="Palaniappan K."/>
            <person name="Land M."/>
            <person name="Hauser L."/>
            <person name="Brambilla E.M."/>
            <person name="Rohde M."/>
            <person name="Spring S."/>
            <person name="Gronow S."/>
            <person name="Goker M."/>
            <person name="Woyke T."/>
            <person name="Bristow J."/>
            <person name="Eisen J.A."/>
            <person name="Markowitz V."/>
            <person name="Hugenholtz P."/>
            <person name="Kyrpides N.C."/>
            <person name="Klenk H.P."/>
            <person name="Detter J.C."/>
        </authorList>
    </citation>
    <scope>NUCLEOTIDE SEQUENCE [LARGE SCALE GENOMIC DNA]</scope>
    <source>
        <strain evidence="8">ATCC BAA-1237 / DSM 17374 / SPN1</strain>
    </source>
</reference>
<dbReference type="InterPro" id="IPR050306">
    <property type="entry name" value="PfkB_Carbo_kinase"/>
</dbReference>
<evidence type="ECO:0000256" key="3">
    <source>
        <dbReference type="ARBA" id="ARBA00022741"/>
    </source>
</evidence>
<dbReference type="KEGG" id="scc:Spico_0946"/>
<comment type="similarity">
    <text evidence="1">Belongs to the carbohydrate kinase PfkB family.</text>
</comment>
<feature type="domain" description="Carbohydrate kinase PfkB" evidence="6">
    <location>
        <begin position="4"/>
        <end position="313"/>
    </location>
</feature>
<dbReference type="STRING" id="760011.Spico_0946"/>
<dbReference type="InterPro" id="IPR029056">
    <property type="entry name" value="Ribokinase-like"/>
</dbReference>
<keyword evidence="5" id="KW-0067">ATP-binding</keyword>
<keyword evidence="3" id="KW-0547">Nucleotide-binding</keyword>
<dbReference type="HOGENOM" id="CLU_027634_6_2_12"/>
<evidence type="ECO:0000313" key="8">
    <source>
        <dbReference type="Proteomes" id="UP000007939"/>
    </source>
</evidence>
<keyword evidence="2 7" id="KW-0808">Transferase</keyword>
<dbReference type="Gene3D" id="3.40.1190.20">
    <property type="match status" value="1"/>
</dbReference>
<organism evidence="7 8">
    <name type="scientific">Parasphaerochaeta coccoides (strain ATCC BAA-1237 / DSM 17374 / SPN1)</name>
    <name type="common">Sphaerochaeta coccoides</name>
    <dbReference type="NCBI Taxonomy" id="760011"/>
    <lineage>
        <taxon>Bacteria</taxon>
        <taxon>Pseudomonadati</taxon>
        <taxon>Spirochaetota</taxon>
        <taxon>Spirochaetia</taxon>
        <taxon>Spirochaetales</taxon>
        <taxon>Sphaerochaetaceae</taxon>
        <taxon>Parasphaerochaeta</taxon>
    </lineage>
</organism>
<dbReference type="Proteomes" id="UP000007939">
    <property type="component" value="Chromosome"/>
</dbReference>
<dbReference type="PANTHER" id="PTHR43085:SF1">
    <property type="entry name" value="PSEUDOURIDINE KINASE-RELATED"/>
    <property type="match status" value="1"/>
</dbReference>
<evidence type="ECO:0000313" key="7">
    <source>
        <dbReference type="EMBL" id="AEC02170.1"/>
    </source>
</evidence>
<evidence type="ECO:0000256" key="1">
    <source>
        <dbReference type="ARBA" id="ARBA00010688"/>
    </source>
</evidence>
<sequence length="319" mass="34387">MIGVIGEALIDFIGIPSNEGQRGKAFISHVGGCGLNAATAAARLGCGVTFFGKISSDMFGRRILDHLVENTILFDPSLCSSTLPTLLGFASLDEHGAAQYAFYARGTATVSLMSDELLESLAQNADVKVLHIGSVSMQLKPICDTTLDVVSFLNPRPVIFLDPNARPSLIEDKKAWVKRMEDAARLSDFIKLSEEDLEYMYPGLSEAETLSRLRDTTRAHIILTRGGKGSTWFASDGHRYDQEAPQVKVVDTIGAGDTFSGSLLYFLEKGGYFGKDGEKAHLEPLDGDVIRAALAFAAKAAGITCSREGCDPPTLEDMQ</sequence>
<dbReference type="GO" id="GO:0008865">
    <property type="term" value="F:fructokinase activity"/>
    <property type="evidence" value="ECO:0007669"/>
    <property type="project" value="UniProtKB-EC"/>
</dbReference>
<evidence type="ECO:0000256" key="2">
    <source>
        <dbReference type="ARBA" id="ARBA00022679"/>
    </source>
</evidence>
<protein>
    <submittedName>
        <fullName evidence="7">Fructokinase</fullName>
        <ecNumber evidence="7">2.7.1.4</ecNumber>
    </submittedName>
</protein>
<dbReference type="AlphaFoldDB" id="F4GIN6"/>
<dbReference type="SUPFAM" id="SSF53613">
    <property type="entry name" value="Ribokinase-like"/>
    <property type="match status" value="1"/>
</dbReference>
<dbReference type="InterPro" id="IPR011611">
    <property type="entry name" value="PfkB_dom"/>
</dbReference>
<reference evidence="8" key="1">
    <citation type="submission" date="2011-04" db="EMBL/GenBank/DDBJ databases">
        <title>The complete genome of Spirochaeta coccoides DSM 17374.</title>
        <authorList>
            <person name="Lucas S."/>
            <person name="Copeland A."/>
            <person name="Lapidus A."/>
            <person name="Bruce D."/>
            <person name="Goodwin L."/>
            <person name="Pitluck S."/>
            <person name="Peters L."/>
            <person name="Kyrpides N."/>
            <person name="Mavromatis K."/>
            <person name="Pagani I."/>
            <person name="Ivanova N."/>
            <person name="Ovchinnikova G."/>
            <person name="Lu M."/>
            <person name="Detter J.C."/>
            <person name="Tapia R."/>
            <person name="Han C."/>
            <person name="Land M."/>
            <person name="Hauser L."/>
            <person name="Markowitz V."/>
            <person name="Cheng J.-F."/>
            <person name="Hugenholtz P."/>
            <person name="Woyke T."/>
            <person name="Wu D."/>
            <person name="Spring S."/>
            <person name="Schroeder M."/>
            <person name="Brambilla E."/>
            <person name="Klenk H.-P."/>
            <person name="Eisen J.A."/>
        </authorList>
    </citation>
    <scope>NUCLEOTIDE SEQUENCE [LARGE SCALE GENOMIC DNA]</scope>
    <source>
        <strain evidence="8">ATCC BAA-1237 / DSM 17374 / SPN1</strain>
    </source>
</reference>
<dbReference type="PANTHER" id="PTHR43085">
    <property type="entry name" value="HEXOKINASE FAMILY MEMBER"/>
    <property type="match status" value="1"/>
</dbReference>
<evidence type="ECO:0000256" key="4">
    <source>
        <dbReference type="ARBA" id="ARBA00022777"/>
    </source>
</evidence>
<dbReference type="EC" id="2.7.1.4" evidence="7"/>
<proteinExistence type="inferred from homology"/>
<gene>
    <name evidence="7" type="ordered locus">Spico_0946</name>
</gene>
<keyword evidence="4" id="KW-0418">Kinase</keyword>
<dbReference type="GO" id="GO:0005524">
    <property type="term" value="F:ATP binding"/>
    <property type="evidence" value="ECO:0007669"/>
    <property type="project" value="UniProtKB-KW"/>
</dbReference>
<accession>F4GIN6</accession>
<dbReference type="eggNOG" id="COG0524">
    <property type="taxonomic scope" value="Bacteria"/>
</dbReference>
<keyword evidence="8" id="KW-1185">Reference proteome</keyword>